<evidence type="ECO:0000313" key="1">
    <source>
        <dbReference type="EMBL" id="RUT01915.1"/>
    </source>
</evidence>
<organism evidence="1 2">
    <name type="scientific">Dulcicalothrix desertica PCC 7102</name>
    <dbReference type="NCBI Taxonomy" id="232991"/>
    <lineage>
        <taxon>Bacteria</taxon>
        <taxon>Bacillati</taxon>
        <taxon>Cyanobacteriota</taxon>
        <taxon>Cyanophyceae</taxon>
        <taxon>Nostocales</taxon>
        <taxon>Calotrichaceae</taxon>
        <taxon>Dulcicalothrix</taxon>
    </lineage>
</organism>
<name>A0A3S1CFX7_9CYAN</name>
<protein>
    <submittedName>
        <fullName evidence="1">Uncharacterized protein</fullName>
    </submittedName>
</protein>
<reference evidence="1" key="1">
    <citation type="submission" date="2018-12" db="EMBL/GenBank/DDBJ databases">
        <authorList>
            <person name="Will S."/>
            <person name="Neumann-Schaal M."/>
            <person name="Henke P."/>
        </authorList>
    </citation>
    <scope>NUCLEOTIDE SEQUENCE</scope>
    <source>
        <strain evidence="1">PCC 7102</strain>
    </source>
</reference>
<dbReference type="EMBL" id="RSCL01000018">
    <property type="protein sequence ID" value="RUT01915.1"/>
    <property type="molecule type" value="Genomic_DNA"/>
</dbReference>
<gene>
    <name evidence="1" type="ORF">DSM106972_065380</name>
</gene>
<reference evidence="1" key="2">
    <citation type="journal article" date="2019" name="Genome Biol. Evol.">
        <title>Day and night: Metabolic profiles and evolutionary relationships of six axenic non-marine cyanobacteria.</title>
        <authorList>
            <person name="Will S.E."/>
            <person name="Henke P."/>
            <person name="Boedeker C."/>
            <person name="Huang S."/>
            <person name="Brinkmann H."/>
            <person name="Rohde M."/>
            <person name="Jarek M."/>
            <person name="Friedl T."/>
            <person name="Seufert S."/>
            <person name="Schumacher M."/>
            <person name="Overmann J."/>
            <person name="Neumann-Schaal M."/>
            <person name="Petersen J."/>
        </authorList>
    </citation>
    <scope>NUCLEOTIDE SEQUENCE [LARGE SCALE GENOMIC DNA]</scope>
    <source>
        <strain evidence="1">PCC 7102</strain>
    </source>
</reference>
<sequence length="80" mass="9597">MPRKKRERADNDSPWKEVLEPYFPQEIQFFFPNTAKTIGWTRPHEFLDKEFQKIVRAETGRLYADKLVKVWDIKGNIPGF</sequence>
<proteinExistence type="predicted"/>
<keyword evidence="2" id="KW-1185">Reference proteome</keyword>
<accession>A0A3S1CFX7</accession>
<dbReference type="AlphaFoldDB" id="A0A3S1CFX7"/>
<comment type="caution">
    <text evidence="1">The sequence shown here is derived from an EMBL/GenBank/DDBJ whole genome shotgun (WGS) entry which is preliminary data.</text>
</comment>
<evidence type="ECO:0000313" key="2">
    <source>
        <dbReference type="Proteomes" id="UP000271624"/>
    </source>
</evidence>
<dbReference type="Proteomes" id="UP000271624">
    <property type="component" value="Unassembled WGS sequence"/>
</dbReference>